<dbReference type="Gene3D" id="1.10.260.40">
    <property type="entry name" value="lambda repressor-like DNA-binding domains"/>
    <property type="match status" value="1"/>
</dbReference>
<dbReference type="PROSITE" id="PS50932">
    <property type="entry name" value="HTH_LACI_2"/>
    <property type="match status" value="1"/>
</dbReference>
<dbReference type="Proteomes" id="UP001589867">
    <property type="component" value="Unassembled WGS sequence"/>
</dbReference>
<dbReference type="SUPFAM" id="SSF47413">
    <property type="entry name" value="lambda repressor-like DNA-binding domains"/>
    <property type="match status" value="1"/>
</dbReference>
<evidence type="ECO:0000256" key="2">
    <source>
        <dbReference type="ARBA" id="ARBA00023125"/>
    </source>
</evidence>
<reference evidence="5 6" key="1">
    <citation type="submission" date="2024-09" db="EMBL/GenBank/DDBJ databases">
        <authorList>
            <person name="Sun Q."/>
            <person name="Mori K."/>
        </authorList>
    </citation>
    <scope>NUCLEOTIDE SEQUENCE [LARGE SCALE GENOMIC DNA]</scope>
    <source>
        <strain evidence="5 6">TBRC 3947</strain>
    </source>
</reference>
<dbReference type="InterPro" id="IPR046335">
    <property type="entry name" value="LacI/GalR-like_sensor"/>
</dbReference>
<dbReference type="InterPro" id="IPR010982">
    <property type="entry name" value="Lambda_DNA-bd_dom_sf"/>
</dbReference>
<dbReference type="Gene3D" id="3.40.50.2300">
    <property type="match status" value="2"/>
</dbReference>
<evidence type="ECO:0000313" key="6">
    <source>
        <dbReference type="Proteomes" id="UP001589867"/>
    </source>
</evidence>
<dbReference type="PANTHER" id="PTHR30146:SF153">
    <property type="entry name" value="LACTOSE OPERON REPRESSOR"/>
    <property type="match status" value="1"/>
</dbReference>
<organism evidence="5 6">
    <name type="scientific">Phytohabitans kaempferiae</name>
    <dbReference type="NCBI Taxonomy" id="1620943"/>
    <lineage>
        <taxon>Bacteria</taxon>
        <taxon>Bacillati</taxon>
        <taxon>Actinomycetota</taxon>
        <taxon>Actinomycetes</taxon>
        <taxon>Micromonosporales</taxon>
        <taxon>Micromonosporaceae</taxon>
    </lineage>
</organism>
<keyword evidence="6" id="KW-1185">Reference proteome</keyword>
<accession>A0ABV6M2M5</accession>
<evidence type="ECO:0000256" key="3">
    <source>
        <dbReference type="ARBA" id="ARBA00023163"/>
    </source>
</evidence>
<dbReference type="GO" id="GO:0003677">
    <property type="term" value="F:DNA binding"/>
    <property type="evidence" value="ECO:0007669"/>
    <property type="project" value="UniProtKB-KW"/>
</dbReference>
<name>A0ABV6M2M5_9ACTN</name>
<protein>
    <submittedName>
        <fullName evidence="5">LacI family DNA-binding transcriptional regulator</fullName>
    </submittedName>
</protein>
<dbReference type="SUPFAM" id="SSF53822">
    <property type="entry name" value="Periplasmic binding protein-like I"/>
    <property type="match status" value="1"/>
</dbReference>
<dbReference type="Pfam" id="PF00356">
    <property type="entry name" value="LacI"/>
    <property type="match status" value="1"/>
</dbReference>
<dbReference type="PANTHER" id="PTHR30146">
    <property type="entry name" value="LACI-RELATED TRANSCRIPTIONAL REPRESSOR"/>
    <property type="match status" value="1"/>
</dbReference>
<dbReference type="SMART" id="SM00354">
    <property type="entry name" value="HTH_LACI"/>
    <property type="match status" value="1"/>
</dbReference>
<comment type="caution">
    <text evidence="5">The sequence shown here is derived from an EMBL/GenBank/DDBJ whole genome shotgun (WGS) entry which is preliminary data.</text>
</comment>
<evidence type="ECO:0000256" key="1">
    <source>
        <dbReference type="ARBA" id="ARBA00023015"/>
    </source>
</evidence>
<dbReference type="CDD" id="cd01392">
    <property type="entry name" value="HTH_LacI"/>
    <property type="match status" value="1"/>
</dbReference>
<evidence type="ECO:0000313" key="5">
    <source>
        <dbReference type="EMBL" id="MFC0528906.1"/>
    </source>
</evidence>
<keyword evidence="2 5" id="KW-0238">DNA-binding</keyword>
<proteinExistence type="predicted"/>
<keyword evidence="3" id="KW-0804">Transcription</keyword>
<dbReference type="RefSeq" id="WP_377251111.1">
    <property type="nucleotide sequence ID" value="NZ_JBHLUH010000021.1"/>
</dbReference>
<sequence length="404" mass="41700">MAEAGGAKRADMVTITDVARHAGVAVSTVSYVLSGKRAISATTRQRVLASIRALGYHPNAGARALASKRANVIALVLPLRSGMHLPVLMQFATAVVTTARQFDHDVLLVTADEGPDGLRRIAASAMVDGIVLMDVEMHDPRVPLLRDLERPSVLIGFPAEAENLTCVDLDFYRAGAACVDHLASLGHREIALLGAPAVVYERDTGFAHRTRAGFTETAERYGIEAIAQPCEESFDAVRQELAGLLDRHPSLTGLVVHNEAAVAHLLAALPLLGRQVPHDISVVAICPDEVAERASPALTSVLIPAEDVGHQAVTLLMRKLEGQQVPGATLLDPRLTVRTSTAAAGVAGVAARGATAGAALGGALGAAAEGAVGPTVRAGGARDAGAGAHNSDPAAILPNTAVMG</sequence>
<gene>
    <name evidence="5" type="ORF">ACFFIA_14680</name>
</gene>
<keyword evidence="1" id="KW-0805">Transcription regulation</keyword>
<feature type="domain" description="HTH lacI-type" evidence="4">
    <location>
        <begin position="13"/>
        <end position="67"/>
    </location>
</feature>
<dbReference type="EMBL" id="JBHLUH010000021">
    <property type="protein sequence ID" value="MFC0528906.1"/>
    <property type="molecule type" value="Genomic_DNA"/>
</dbReference>
<evidence type="ECO:0000259" key="4">
    <source>
        <dbReference type="PROSITE" id="PS50932"/>
    </source>
</evidence>
<dbReference type="InterPro" id="IPR000843">
    <property type="entry name" value="HTH_LacI"/>
</dbReference>
<dbReference type="Pfam" id="PF13377">
    <property type="entry name" value="Peripla_BP_3"/>
    <property type="match status" value="1"/>
</dbReference>
<dbReference type="InterPro" id="IPR028082">
    <property type="entry name" value="Peripla_BP_I"/>
</dbReference>